<dbReference type="PROSITE" id="PS00409">
    <property type="entry name" value="PROKAR_NTER_METHYL"/>
    <property type="match status" value="1"/>
</dbReference>
<evidence type="ECO:0000313" key="2">
    <source>
        <dbReference type="EMBL" id="PSV43922.1"/>
    </source>
</evidence>
<evidence type="ECO:0000256" key="1">
    <source>
        <dbReference type="SAM" id="Phobius"/>
    </source>
</evidence>
<comment type="caution">
    <text evidence="2">The sequence shown here is derived from an EMBL/GenBank/DDBJ whole genome shotgun (WGS) entry which is preliminary data.</text>
</comment>
<dbReference type="NCBIfam" id="TIGR02532">
    <property type="entry name" value="IV_pilin_GFxxxE"/>
    <property type="match status" value="1"/>
</dbReference>
<accession>A0A2T3L3X7</accession>
<gene>
    <name evidence="2" type="ORF">C9J47_21845</name>
</gene>
<keyword evidence="1" id="KW-0472">Membrane</keyword>
<protein>
    <submittedName>
        <fullName evidence="2">Pili assembly chaperone</fullName>
    </submittedName>
</protein>
<keyword evidence="3" id="KW-1185">Reference proteome</keyword>
<dbReference type="AlphaFoldDB" id="A0A2T3L3X7"/>
<sequence length="207" mass="22617">MPTITSQKGFTLIEGIVAIVIMGIAMVTLTSFLFPQAERSAIPHYQARSAAIGHAMLNEILSRKFDSKSDPNGDSVVRCGEANPRTGDMVACTPAKPEGSLGADDADNELTDDGLLKITLADDVDDFIGCWGTEAQCNNSSFPRIGELTDFIPGDDYQNIWAEVNVFYDNGFTGTDAGVTTDHKRISVHIRTTRYGDYEFIAYRSNY</sequence>
<feature type="transmembrane region" description="Helical" evidence="1">
    <location>
        <begin position="12"/>
        <end position="34"/>
    </location>
</feature>
<proteinExistence type="predicted"/>
<dbReference type="Pfam" id="PF07963">
    <property type="entry name" value="N_methyl"/>
    <property type="match status" value="1"/>
</dbReference>
<keyword evidence="1" id="KW-1133">Transmembrane helix</keyword>
<keyword evidence="1" id="KW-0812">Transmembrane</keyword>
<name>A0A2T3L3X7_9GAMM</name>
<dbReference type="Proteomes" id="UP000241803">
    <property type="component" value="Unassembled WGS sequence"/>
</dbReference>
<dbReference type="EMBL" id="PYOC01000011">
    <property type="protein sequence ID" value="PSV43922.1"/>
    <property type="molecule type" value="Genomic_DNA"/>
</dbReference>
<organism evidence="2 3">
    <name type="scientific">Photobacterium indicum</name>
    <dbReference type="NCBI Taxonomy" id="81447"/>
    <lineage>
        <taxon>Bacteria</taxon>
        <taxon>Pseudomonadati</taxon>
        <taxon>Pseudomonadota</taxon>
        <taxon>Gammaproteobacteria</taxon>
        <taxon>Vibrionales</taxon>
        <taxon>Vibrionaceae</taxon>
        <taxon>Photobacterium</taxon>
    </lineage>
</organism>
<evidence type="ECO:0000313" key="3">
    <source>
        <dbReference type="Proteomes" id="UP000241803"/>
    </source>
</evidence>
<reference evidence="2 3" key="1">
    <citation type="submission" date="2018-03" db="EMBL/GenBank/DDBJ databases">
        <title>Whole genome sequencing of Histamine producing bacteria.</title>
        <authorList>
            <person name="Butler K."/>
        </authorList>
    </citation>
    <scope>NUCLEOTIDE SEQUENCE [LARGE SCALE GENOMIC DNA]</scope>
    <source>
        <strain evidence="2 3">ATCC 19614</strain>
    </source>
</reference>
<dbReference type="InterPro" id="IPR012902">
    <property type="entry name" value="N_methyl_site"/>
</dbReference>